<comment type="caution">
    <text evidence="7">The sequence shown here is derived from an EMBL/GenBank/DDBJ whole genome shotgun (WGS) entry which is preliminary data.</text>
</comment>
<keyword evidence="8" id="KW-1185">Reference proteome</keyword>
<dbReference type="InParanoid" id="A0A0V0QKR3"/>
<dbReference type="Pfam" id="PF15239">
    <property type="entry name" value="CFAP96-like"/>
    <property type="match status" value="1"/>
</dbReference>
<accession>A0A0V0QKR3</accession>
<comment type="subcellular location">
    <subcellularLocation>
        <location evidence="1">Cytoplasm</location>
        <location evidence="1">Cytoskeleton</location>
        <location evidence="1">Microtubule organizing center</location>
        <location evidence="1">Centrosome</location>
    </subcellularLocation>
</comment>
<dbReference type="GO" id="GO:0005881">
    <property type="term" value="C:cytoplasmic microtubule"/>
    <property type="evidence" value="ECO:0007669"/>
    <property type="project" value="TreeGrafter"/>
</dbReference>
<evidence type="ECO:0000256" key="4">
    <source>
        <dbReference type="ARBA" id="ARBA00035656"/>
    </source>
</evidence>
<feature type="compositionally biased region" description="Polar residues" evidence="6">
    <location>
        <begin position="285"/>
        <end position="300"/>
    </location>
</feature>
<dbReference type="AlphaFoldDB" id="A0A0V0QKR3"/>
<reference evidence="7 8" key="1">
    <citation type="journal article" date="2015" name="Sci. Rep.">
        <title>Genome of the facultative scuticociliatosis pathogen Pseudocohnilembus persalinus provides insight into its virulence through horizontal gene transfer.</title>
        <authorList>
            <person name="Xiong J."/>
            <person name="Wang G."/>
            <person name="Cheng J."/>
            <person name="Tian M."/>
            <person name="Pan X."/>
            <person name="Warren A."/>
            <person name="Jiang C."/>
            <person name="Yuan D."/>
            <person name="Miao W."/>
        </authorList>
    </citation>
    <scope>NUCLEOTIDE SEQUENCE [LARGE SCALE GENOMIC DNA]</scope>
    <source>
        <strain evidence="7">36N120E</strain>
    </source>
</reference>
<dbReference type="OrthoDB" id="283553at2759"/>
<evidence type="ECO:0000256" key="6">
    <source>
        <dbReference type="SAM" id="MobiDB-lite"/>
    </source>
</evidence>
<keyword evidence="2" id="KW-0963">Cytoplasm</keyword>
<organism evidence="7 8">
    <name type="scientific">Pseudocohnilembus persalinus</name>
    <name type="common">Ciliate</name>
    <dbReference type="NCBI Taxonomy" id="266149"/>
    <lineage>
        <taxon>Eukaryota</taxon>
        <taxon>Sar</taxon>
        <taxon>Alveolata</taxon>
        <taxon>Ciliophora</taxon>
        <taxon>Intramacronucleata</taxon>
        <taxon>Oligohymenophorea</taxon>
        <taxon>Scuticociliatia</taxon>
        <taxon>Philasterida</taxon>
        <taxon>Pseudocohnilembidae</taxon>
        <taxon>Pseudocohnilembus</taxon>
    </lineage>
</organism>
<dbReference type="OMA" id="NMKIGAP"/>
<dbReference type="InterPro" id="IPR029358">
    <property type="entry name" value="CFAP96"/>
</dbReference>
<evidence type="ECO:0000256" key="5">
    <source>
        <dbReference type="ARBA" id="ARBA00035693"/>
    </source>
</evidence>
<gene>
    <name evidence="7" type="ORF">PPERSA_04102</name>
</gene>
<name>A0A0V0QKR3_PSEPJ</name>
<proteinExistence type="inferred from homology"/>
<keyword evidence="3" id="KW-0206">Cytoskeleton</keyword>
<dbReference type="PANTHER" id="PTHR31144:SF1">
    <property type="entry name" value="UPF0602 PROTEIN C4ORF47"/>
    <property type="match status" value="1"/>
</dbReference>
<evidence type="ECO:0000256" key="1">
    <source>
        <dbReference type="ARBA" id="ARBA00004300"/>
    </source>
</evidence>
<evidence type="ECO:0000313" key="8">
    <source>
        <dbReference type="Proteomes" id="UP000054937"/>
    </source>
</evidence>
<feature type="region of interest" description="Disordered" evidence="6">
    <location>
        <begin position="278"/>
        <end position="300"/>
    </location>
</feature>
<evidence type="ECO:0000256" key="2">
    <source>
        <dbReference type="ARBA" id="ARBA00022490"/>
    </source>
</evidence>
<protein>
    <recommendedName>
        <fullName evidence="5">Cilia-and flagella-associated protein 96</fullName>
    </recommendedName>
</protein>
<dbReference type="EMBL" id="LDAU01000151">
    <property type="protein sequence ID" value="KRX02899.1"/>
    <property type="molecule type" value="Genomic_DNA"/>
</dbReference>
<sequence length="317" mass="36642">MDLESIKQLRAKHHQDTELVSSKSRFALFSQPPPLAIGDDTYDRRKHIPRNEMGKPVTMRPNPNATALKKGKDNSVYFSKPSYATIGDLYIDPDRKDRQYELQKKKLITNEAQFKPASGYKVLVTSSFPHESDFSHKEKNYRDENGKVISSPPNPLGGIRGLQESLYSFPVFMPDPYERKRQMEREERRKFHEKLGEKVPFKSTEFGNKPFVDDKSTYGLDRPIQQTKNKIGPNLNILKHEAPFKPSNPSKSGYNGFLNKFPEYMPDPIRQIKRIEKKSERETFKPNNGGNLSRPTPTITCNPINIRREMASMSYRM</sequence>
<dbReference type="GO" id="GO:0005813">
    <property type="term" value="C:centrosome"/>
    <property type="evidence" value="ECO:0007669"/>
    <property type="project" value="UniProtKB-SubCell"/>
</dbReference>
<feature type="region of interest" description="Disordered" evidence="6">
    <location>
        <begin position="47"/>
        <end position="70"/>
    </location>
</feature>
<evidence type="ECO:0000313" key="7">
    <source>
        <dbReference type="EMBL" id="KRX02899.1"/>
    </source>
</evidence>
<evidence type="ECO:0000256" key="3">
    <source>
        <dbReference type="ARBA" id="ARBA00023212"/>
    </source>
</evidence>
<dbReference type="Proteomes" id="UP000054937">
    <property type="component" value="Unassembled WGS sequence"/>
</dbReference>
<comment type="similarity">
    <text evidence="4">Belongs to the CFAP96 family.</text>
</comment>
<dbReference type="PANTHER" id="PTHR31144">
    <property type="entry name" value="UPF0602 PROTEIN C4ORF47"/>
    <property type="match status" value="1"/>
</dbReference>